<dbReference type="Gene3D" id="3.40.50.970">
    <property type="match status" value="2"/>
</dbReference>
<evidence type="ECO:0000259" key="3">
    <source>
        <dbReference type="Pfam" id="PF02775"/>
    </source>
</evidence>
<dbReference type="SUPFAM" id="SSF52518">
    <property type="entry name" value="Thiamin diphosphate-binding fold (THDP-binding)"/>
    <property type="match status" value="2"/>
</dbReference>
<dbReference type="GO" id="GO:0050660">
    <property type="term" value="F:flavin adenine dinucleotide binding"/>
    <property type="evidence" value="ECO:0007669"/>
    <property type="project" value="TreeGrafter"/>
</dbReference>
<evidence type="ECO:0000256" key="1">
    <source>
        <dbReference type="ARBA" id="ARBA00007812"/>
    </source>
</evidence>
<feature type="domain" description="Thiamine pyrophosphate enzyme TPP-binding" evidence="3">
    <location>
        <begin position="378"/>
        <end position="512"/>
    </location>
</feature>
<proteinExistence type="inferred from homology"/>
<name>A0AAE3D1H8_9HYPH</name>
<dbReference type="GO" id="GO:0000287">
    <property type="term" value="F:magnesium ion binding"/>
    <property type="evidence" value="ECO:0007669"/>
    <property type="project" value="InterPro"/>
</dbReference>
<evidence type="ECO:0000313" key="6">
    <source>
        <dbReference type="Proteomes" id="UP001196509"/>
    </source>
</evidence>
<reference evidence="5" key="1">
    <citation type="submission" date="2021-08" db="EMBL/GenBank/DDBJ databases">
        <title>Hoeflea bacterium WL0058 sp. nov., isolated from the sediment.</title>
        <authorList>
            <person name="Wang L."/>
            <person name="Zhang D."/>
        </authorList>
    </citation>
    <scope>NUCLEOTIDE SEQUENCE</scope>
    <source>
        <strain evidence="5">WL0058</strain>
    </source>
</reference>
<keyword evidence="2" id="KW-0786">Thiamine pyrophosphate</keyword>
<dbReference type="EMBL" id="JAICBX010000002">
    <property type="protein sequence ID" value="MBW8637628.1"/>
    <property type="molecule type" value="Genomic_DNA"/>
</dbReference>
<dbReference type="GO" id="GO:0044281">
    <property type="term" value="P:small molecule metabolic process"/>
    <property type="evidence" value="ECO:0007669"/>
    <property type="project" value="UniProtKB-ARBA"/>
</dbReference>
<feature type="domain" description="Thiamine pyrophosphate enzyme N-terminal TPP-binding" evidence="4">
    <location>
        <begin position="3"/>
        <end position="111"/>
    </location>
</feature>
<evidence type="ECO:0000256" key="2">
    <source>
        <dbReference type="ARBA" id="ARBA00023052"/>
    </source>
</evidence>
<dbReference type="Pfam" id="PF02776">
    <property type="entry name" value="TPP_enzyme_N"/>
    <property type="match status" value="1"/>
</dbReference>
<dbReference type="InterPro" id="IPR012001">
    <property type="entry name" value="Thiamin_PyroP_enz_TPP-bd_dom"/>
</dbReference>
<sequence length="515" mass="53856">MARTGADLLVETLVDNGIDTCFANPGTTEMHLLTAMTRNKALAMHLCLFEGVATGAADGYARMSGKPAATLLHLGPGLANGVANLHNAKKADTPVFNVIGEHAIDHIRHNAPLTSDIEGIARPVSRYVETARSADGIGDLAATMLADMAGPEGGIGTLVAPNDVVWSETAASAIRKNSLPRPEFDRSVVGKAIETLRQGETSALVIGAPFISARSPYLADAISRATGCTVLAEAAVARMQRGGGAPALERIPFHVDLAVKRLQDIRSVVLAGARDPVAFFAYPGRPSRLLPEGAEVLTLSAPRADLETALEAIASELGVTAGEPHVVEKPALPAAGAITPENLGRLLANRLPDNAIVVDESITSGVHLYPMCAAAGAHDWLTNRGGSIGYSLPVAIGCAVACPDRKVITLTGDGSAFYTLQALWTMARSRLDILVIIMANRSYRILNNEMSNIGAGAPDADSVPMISLTDPEPDWVSLAKGHGVEAKRVETTDQFASAFAAFASVRGPRLIEAVL</sequence>
<evidence type="ECO:0000259" key="4">
    <source>
        <dbReference type="Pfam" id="PF02776"/>
    </source>
</evidence>
<organism evidence="5 6">
    <name type="scientific">Flavimaribacter sediminis</name>
    <dbReference type="NCBI Taxonomy" id="2865987"/>
    <lineage>
        <taxon>Bacteria</taxon>
        <taxon>Pseudomonadati</taxon>
        <taxon>Pseudomonadota</taxon>
        <taxon>Alphaproteobacteria</taxon>
        <taxon>Hyphomicrobiales</taxon>
        <taxon>Rhizobiaceae</taxon>
        <taxon>Flavimaribacter</taxon>
    </lineage>
</organism>
<dbReference type="PROSITE" id="PS00187">
    <property type="entry name" value="TPP_ENZYMES"/>
    <property type="match status" value="1"/>
</dbReference>
<dbReference type="Pfam" id="PF02775">
    <property type="entry name" value="TPP_enzyme_C"/>
    <property type="match status" value="1"/>
</dbReference>
<protein>
    <submittedName>
        <fullName evidence="5">Acetolactate synthase large subunit</fullName>
    </submittedName>
</protein>
<dbReference type="InterPro" id="IPR045229">
    <property type="entry name" value="TPP_enz"/>
</dbReference>
<dbReference type="InterPro" id="IPR000399">
    <property type="entry name" value="TPP-bd_CS"/>
</dbReference>
<dbReference type="CDD" id="cd02002">
    <property type="entry name" value="TPP_BFDC"/>
    <property type="match status" value="1"/>
</dbReference>
<gene>
    <name evidence="5" type="ORF">K1W69_10565</name>
</gene>
<dbReference type="CDD" id="cd07035">
    <property type="entry name" value="TPP_PYR_POX_like"/>
    <property type="match status" value="1"/>
</dbReference>
<dbReference type="AlphaFoldDB" id="A0AAE3D1H8"/>
<dbReference type="InterPro" id="IPR011766">
    <property type="entry name" value="TPP_enzyme_TPP-bd"/>
</dbReference>
<comment type="caution">
    <text evidence="5">The sequence shown here is derived from an EMBL/GenBank/DDBJ whole genome shotgun (WGS) entry which is preliminary data.</text>
</comment>
<evidence type="ECO:0000313" key="5">
    <source>
        <dbReference type="EMBL" id="MBW8637628.1"/>
    </source>
</evidence>
<dbReference type="PANTHER" id="PTHR18968:SF86">
    <property type="entry name" value="ACETOLACTATE SYNTHASE LARGE SUBUNIT ILVX-RELATED"/>
    <property type="match status" value="1"/>
</dbReference>
<dbReference type="PANTHER" id="PTHR18968">
    <property type="entry name" value="THIAMINE PYROPHOSPHATE ENZYMES"/>
    <property type="match status" value="1"/>
</dbReference>
<dbReference type="Proteomes" id="UP001196509">
    <property type="component" value="Unassembled WGS sequence"/>
</dbReference>
<accession>A0AAE3D1H8</accession>
<dbReference type="InterPro" id="IPR029061">
    <property type="entry name" value="THDP-binding"/>
</dbReference>
<dbReference type="NCBIfam" id="NF005760">
    <property type="entry name" value="PRK07586.1"/>
    <property type="match status" value="1"/>
</dbReference>
<keyword evidence="6" id="KW-1185">Reference proteome</keyword>
<dbReference type="RefSeq" id="WP_220228316.1">
    <property type="nucleotide sequence ID" value="NZ_JAICBX010000002.1"/>
</dbReference>
<comment type="similarity">
    <text evidence="1">Belongs to the TPP enzyme family.</text>
</comment>
<dbReference type="GO" id="GO:0003984">
    <property type="term" value="F:acetolactate synthase activity"/>
    <property type="evidence" value="ECO:0007669"/>
    <property type="project" value="TreeGrafter"/>
</dbReference>
<dbReference type="GO" id="GO:0030976">
    <property type="term" value="F:thiamine pyrophosphate binding"/>
    <property type="evidence" value="ECO:0007669"/>
    <property type="project" value="InterPro"/>
</dbReference>